<dbReference type="RefSeq" id="WP_198685763.1">
    <property type="nucleotide sequence ID" value="NZ_JAEIJD010000005.1"/>
</dbReference>
<sequence>MTDNTIHSVSVGDMSAEELAHLQAQLDGPSNPNAQRNRGFQPHAMPATRQEVTISNGQFTNPVNVSKSTSPAHITATVPTINPGMIHIPGFGETTVEAAKAGGFLPQSFKAGDPSPFDVPAQALSSTSAGNDATNSNEVDQNDDEKGENGEKEALSDAERIVSKAGEVLDSIDQAHGAEVTDQHMNDAVEAGDYDADNLPEGVTPAMAEQVMQGYIAQADNTLSEVGSSVSALQETLTDDELRQARRATLDKNTDELQRLGKLSIDRLVSMPERDPEGFLELLDGMSSEDRALLVQDKKSGEWRLKSAPGQPEVSFGAAVRIGFIKL</sequence>
<feature type="compositionally biased region" description="Basic and acidic residues" evidence="1">
    <location>
        <begin position="147"/>
        <end position="156"/>
    </location>
</feature>
<name>A0A934HMN3_9RHOB</name>
<accession>A0A934HMN3</accession>
<evidence type="ECO:0000256" key="1">
    <source>
        <dbReference type="SAM" id="MobiDB-lite"/>
    </source>
</evidence>
<gene>
    <name evidence="2" type="ORF">JAO82_07515</name>
</gene>
<keyword evidence="3" id="KW-1185">Reference proteome</keyword>
<evidence type="ECO:0000313" key="3">
    <source>
        <dbReference type="Proteomes" id="UP000613255"/>
    </source>
</evidence>
<organism evidence="2 3">
    <name type="scientific">Pontibaca salina</name>
    <dbReference type="NCBI Taxonomy" id="2795731"/>
    <lineage>
        <taxon>Bacteria</taxon>
        <taxon>Pseudomonadati</taxon>
        <taxon>Pseudomonadota</taxon>
        <taxon>Alphaproteobacteria</taxon>
        <taxon>Rhodobacterales</taxon>
        <taxon>Roseobacteraceae</taxon>
        <taxon>Pontibaca</taxon>
    </lineage>
</organism>
<protein>
    <submittedName>
        <fullName evidence="2">Uncharacterized protein</fullName>
    </submittedName>
</protein>
<evidence type="ECO:0000313" key="2">
    <source>
        <dbReference type="EMBL" id="MBI6629731.1"/>
    </source>
</evidence>
<feature type="region of interest" description="Disordered" evidence="1">
    <location>
        <begin position="107"/>
        <end position="156"/>
    </location>
</feature>
<feature type="compositionally biased region" description="Polar residues" evidence="1">
    <location>
        <begin position="123"/>
        <end position="139"/>
    </location>
</feature>
<dbReference type="EMBL" id="JAEIJD010000005">
    <property type="protein sequence ID" value="MBI6629731.1"/>
    <property type="molecule type" value="Genomic_DNA"/>
</dbReference>
<proteinExistence type="predicted"/>
<dbReference type="Proteomes" id="UP000613255">
    <property type="component" value="Unassembled WGS sequence"/>
</dbReference>
<dbReference type="AlphaFoldDB" id="A0A934HMN3"/>
<comment type="caution">
    <text evidence="2">The sequence shown here is derived from an EMBL/GenBank/DDBJ whole genome shotgun (WGS) entry which is preliminary data.</text>
</comment>
<reference evidence="2" key="1">
    <citation type="submission" date="2020-12" db="EMBL/GenBank/DDBJ databases">
        <title>Pontibaca salina gen. nov., sp. nov., isolated from marine sediment.</title>
        <authorList>
            <person name="Bo J."/>
            <person name="Wang S."/>
            <person name="Song X."/>
            <person name="Du Z."/>
        </authorList>
    </citation>
    <scope>NUCLEOTIDE SEQUENCE</scope>
    <source>
        <strain evidence="2">S1109L</strain>
    </source>
</reference>